<reference evidence="2 3" key="1">
    <citation type="journal article" date="2019" name="Environ. Microbiol.">
        <title>At the nexus of three kingdoms: the genome of the mycorrhizal fungus Gigaspora margarita provides insights into plant, endobacterial and fungal interactions.</title>
        <authorList>
            <person name="Venice F."/>
            <person name="Ghignone S."/>
            <person name="Salvioli di Fossalunga A."/>
            <person name="Amselem J."/>
            <person name="Novero M."/>
            <person name="Xianan X."/>
            <person name="Sedzielewska Toro K."/>
            <person name="Morin E."/>
            <person name="Lipzen A."/>
            <person name="Grigoriev I.V."/>
            <person name="Henrissat B."/>
            <person name="Martin F.M."/>
            <person name="Bonfante P."/>
        </authorList>
    </citation>
    <scope>NUCLEOTIDE SEQUENCE [LARGE SCALE GENOMIC DNA]</scope>
    <source>
        <strain evidence="2 3">BEG34</strain>
    </source>
</reference>
<gene>
    <name evidence="2" type="ORF">F8M41_026061</name>
</gene>
<dbReference type="OrthoDB" id="2410654at2759"/>
<dbReference type="EMBL" id="WTPW01000957">
    <property type="protein sequence ID" value="KAF0467214.1"/>
    <property type="molecule type" value="Genomic_DNA"/>
</dbReference>
<proteinExistence type="predicted"/>
<dbReference type="AlphaFoldDB" id="A0A8H4AAV2"/>
<comment type="caution">
    <text evidence="2">The sequence shown here is derived from an EMBL/GenBank/DDBJ whole genome shotgun (WGS) entry which is preliminary data.</text>
</comment>
<protein>
    <submittedName>
        <fullName evidence="2">Uncharacterized protein</fullName>
    </submittedName>
</protein>
<evidence type="ECO:0000256" key="1">
    <source>
        <dbReference type="SAM" id="MobiDB-lite"/>
    </source>
</evidence>
<feature type="region of interest" description="Disordered" evidence="1">
    <location>
        <begin position="524"/>
        <end position="549"/>
    </location>
</feature>
<keyword evidence="3" id="KW-1185">Reference proteome</keyword>
<accession>A0A8H4AAV2</accession>
<evidence type="ECO:0000313" key="2">
    <source>
        <dbReference type="EMBL" id="KAF0467214.1"/>
    </source>
</evidence>
<evidence type="ECO:0000313" key="3">
    <source>
        <dbReference type="Proteomes" id="UP000439903"/>
    </source>
</evidence>
<organism evidence="2 3">
    <name type="scientific">Gigaspora margarita</name>
    <dbReference type="NCBI Taxonomy" id="4874"/>
    <lineage>
        <taxon>Eukaryota</taxon>
        <taxon>Fungi</taxon>
        <taxon>Fungi incertae sedis</taxon>
        <taxon>Mucoromycota</taxon>
        <taxon>Glomeromycotina</taxon>
        <taxon>Glomeromycetes</taxon>
        <taxon>Diversisporales</taxon>
        <taxon>Gigasporaceae</taxon>
        <taxon>Gigaspora</taxon>
    </lineage>
</organism>
<name>A0A8H4AAV2_GIGMA</name>
<dbReference type="Proteomes" id="UP000439903">
    <property type="component" value="Unassembled WGS sequence"/>
</dbReference>
<sequence length="564" mass="64869">MNLSGVSKFNSTQILLPPNLLHKEYWLSTSFQNWSVESFDIFWIQQNPESYHDRDRAHTSLGAELSNLSKSSDQRVVEKSQLLQKRLKVSLCEMCKTACQHVTTSLGASEEGWNRSSEIDDLIWSRGKEIAESKVRLSVSEILAKTNIQVSLTDEISSSGSQSSSEAILVVQAEGTRKDESVFQDMESNGNDVNEKVNEDAIVVDEVDKSKLYEGVANDTIKQFIMSKSLEDIWSIVMERLKNSNISVQSIESRIIDLTNWSKLEWSRILKHEDKTALMKSFNKKLDKEKIDTKVLEFIDNPSNNLKSLNDLQKWKTQLSTIGSEDAILASEVISFFHKCCRREINVLTMPLRECDYILMILGPLFGDLLQEFNIGQFELFWIEKICNAINSRKRKRLNAEYVKLNTDTTKLDMSLEFRNFNVEIMTIELKDMMDDFYNKLHFNKKDLADIFTIGIQITGHHWSIYSLSYDYDLKFYFFTEMAAVDVPKTPSAMGDLLPTFIKTLLGLRHTLLSLNDKISRITKAHRERKSTPSPPSSPPYETSKTPEIKRVKKDIFSIFDNIY</sequence>